<sequence length="67" mass="7812">MAFFTNIPSKNSFKEHFFNVQFDGLSFNICSIVEAPSNSHKYLLCVAFKAIACLHNMLQELLHFFFY</sequence>
<protein>
    <submittedName>
        <fullName evidence="1">Uncharacterized protein</fullName>
    </submittedName>
</protein>
<reference evidence="1 2" key="1">
    <citation type="submission" date="2024-01" db="EMBL/GenBank/DDBJ databases">
        <title>Genome assemblies of Stephania.</title>
        <authorList>
            <person name="Yang L."/>
        </authorList>
    </citation>
    <scope>NUCLEOTIDE SEQUENCE [LARGE SCALE GENOMIC DNA]</scope>
    <source>
        <strain evidence="1">QJT</strain>
        <tissue evidence="1">Leaf</tissue>
    </source>
</reference>
<organism evidence="1 2">
    <name type="scientific">Stephania japonica</name>
    <dbReference type="NCBI Taxonomy" id="461633"/>
    <lineage>
        <taxon>Eukaryota</taxon>
        <taxon>Viridiplantae</taxon>
        <taxon>Streptophyta</taxon>
        <taxon>Embryophyta</taxon>
        <taxon>Tracheophyta</taxon>
        <taxon>Spermatophyta</taxon>
        <taxon>Magnoliopsida</taxon>
        <taxon>Ranunculales</taxon>
        <taxon>Menispermaceae</taxon>
        <taxon>Menispermoideae</taxon>
        <taxon>Cissampelideae</taxon>
        <taxon>Stephania</taxon>
    </lineage>
</organism>
<comment type="caution">
    <text evidence="1">The sequence shown here is derived from an EMBL/GenBank/DDBJ whole genome shotgun (WGS) entry which is preliminary data.</text>
</comment>
<dbReference type="EMBL" id="JBBNAE010000003">
    <property type="protein sequence ID" value="KAK9137309.1"/>
    <property type="molecule type" value="Genomic_DNA"/>
</dbReference>
<keyword evidence="2" id="KW-1185">Reference proteome</keyword>
<evidence type="ECO:0000313" key="2">
    <source>
        <dbReference type="Proteomes" id="UP001417504"/>
    </source>
</evidence>
<dbReference type="Proteomes" id="UP001417504">
    <property type="component" value="Unassembled WGS sequence"/>
</dbReference>
<name>A0AAP0JNW4_9MAGN</name>
<dbReference type="AlphaFoldDB" id="A0AAP0JNW4"/>
<accession>A0AAP0JNW4</accession>
<proteinExistence type="predicted"/>
<gene>
    <name evidence="1" type="ORF">Sjap_007903</name>
</gene>
<evidence type="ECO:0000313" key="1">
    <source>
        <dbReference type="EMBL" id="KAK9137309.1"/>
    </source>
</evidence>